<dbReference type="PANTHER" id="PTHR45655">
    <property type="entry name" value="GUANYLATE CYCLASE SOLUBLE SUBUNIT BETA-2"/>
    <property type="match status" value="1"/>
</dbReference>
<feature type="domain" description="HAMP" evidence="6">
    <location>
        <begin position="463"/>
        <end position="515"/>
    </location>
</feature>
<keyword evidence="2 4" id="KW-1133">Transmembrane helix</keyword>
<dbReference type="RefSeq" id="WP_163709232.1">
    <property type="nucleotide sequence ID" value="NZ_BLLA01000001.1"/>
</dbReference>
<dbReference type="InterPro" id="IPR029787">
    <property type="entry name" value="Nucleotide_cyclase"/>
</dbReference>
<feature type="transmembrane region" description="Helical" evidence="4">
    <location>
        <begin position="443"/>
        <end position="466"/>
    </location>
</feature>
<dbReference type="Gene3D" id="3.30.70.1230">
    <property type="entry name" value="Nucleotide cyclase"/>
    <property type="match status" value="1"/>
</dbReference>
<dbReference type="InterPro" id="IPR001054">
    <property type="entry name" value="A/G_cyclase"/>
</dbReference>
<evidence type="ECO:0000256" key="4">
    <source>
        <dbReference type="SAM" id="Phobius"/>
    </source>
</evidence>
<evidence type="ECO:0000259" key="5">
    <source>
        <dbReference type="PROSITE" id="PS50125"/>
    </source>
</evidence>
<protein>
    <submittedName>
        <fullName evidence="7">Adenylate/guanylate cyclase domain-containing protein</fullName>
    </submittedName>
</protein>
<proteinExistence type="predicted"/>
<evidence type="ECO:0000256" key="2">
    <source>
        <dbReference type="ARBA" id="ARBA00022989"/>
    </source>
</evidence>
<evidence type="ECO:0000313" key="7">
    <source>
        <dbReference type="EMBL" id="GFG96414.1"/>
    </source>
</evidence>
<dbReference type="CDD" id="cd07302">
    <property type="entry name" value="CHD"/>
    <property type="match status" value="1"/>
</dbReference>
<dbReference type="GO" id="GO:0004016">
    <property type="term" value="F:adenylate cyclase activity"/>
    <property type="evidence" value="ECO:0007669"/>
    <property type="project" value="UniProtKB-ARBA"/>
</dbReference>
<organism evidence="7 8">
    <name type="scientific">Mycobacterium timonense</name>
    <dbReference type="NCBI Taxonomy" id="701043"/>
    <lineage>
        <taxon>Bacteria</taxon>
        <taxon>Bacillati</taxon>
        <taxon>Actinomycetota</taxon>
        <taxon>Actinomycetes</taxon>
        <taxon>Mycobacteriales</taxon>
        <taxon>Mycobacteriaceae</taxon>
        <taxon>Mycobacterium</taxon>
        <taxon>Mycobacterium avium complex (MAC)</taxon>
    </lineage>
</organism>
<sequence length="727" mass="79266">MSRRSSEPVPPDELNPARKKWRRPRALSRFSIQSKVMLMLLVASLASLGVIGTVEYVAARNALLPAASERMTQMRAAQKRAIETLFSDLSDSLVVYSHGTTALDAVRDFTAGFDQLADAPVDPGQQRALVDFYTKRLIEPIERDTGKKLALDAVLPSNNAQKYLQAHYTVAASRSSNQPGAAPDDAGDNSAWSAANARFNDYFREIATRFEYRDALLLDTRGNVVYSVRKSASLGTNVRTGPYRQSNLRDAYEKAMAANSVNFVWITDFAPYQPQLGQPIAWLTAPIGPPGSAAGVLALPLPIDKVNRIMTADKQWKAAGMGETAETYLAGPDNLMRSDSRPFLEDPERYKTEAVAAGTRADAVDTAIRWGGTTLVQPVATAAVRAAQRGENGTLTDTSYLGRRELAAYAPLSVPNSDLHWSIIATRETAEANARVMSLTQTLVITTTAMVFVICVAALLVAQIFVRPIRKLQAGAQEIGAGNYDVTIPVTSRDEIGELTAAFNEMSRNLQIKEELLGEQRKENDRLLGSLMPEPVARRYRDGEQTIAQEHQDVTVIFADLVGLDEISGSLSGRELVGIVDELIRELDSAAESLGIEPIRTLHNGYLASCGLNFPRLDSVHRTVEFAIEMTEIIARFNARTGYHLALRAGINTGNVVSGLVGRSSIVYDMWGAAVNLAHQTRSSTTQTGILVTSKVYEVLHDIRQFTPAGTVTVGGVEQQIWKLSEG</sequence>
<dbReference type="InterPro" id="IPR003660">
    <property type="entry name" value="HAMP_dom"/>
</dbReference>
<dbReference type="GO" id="GO:0035556">
    <property type="term" value="P:intracellular signal transduction"/>
    <property type="evidence" value="ECO:0007669"/>
    <property type="project" value="InterPro"/>
</dbReference>
<reference evidence="7 8" key="1">
    <citation type="journal article" date="2019" name="Emerg. Microbes Infect.">
        <title>Comprehensive subspecies identification of 175 nontuberculous mycobacteria species based on 7547 genomic profiles.</title>
        <authorList>
            <person name="Matsumoto Y."/>
            <person name="Kinjo T."/>
            <person name="Motooka D."/>
            <person name="Nabeya D."/>
            <person name="Jung N."/>
            <person name="Uechi K."/>
            <person name="Horii T."/>
            <person name="Iida T."/>
            <person name="Fujita J."/>
            <person name="Nakamura S."/>
        </authorList>
    </citation>
    <scope>NUCLEOTIDE SEQUENCE [LARGE SCALE GENOMIC DNA]</scope>
    <source>
        <strain evidence="7 8">JCM 30726</strain>
    </source>
</reference>
<dbReference type="Pfam" id="PF00211">
    <property type="entry name" value="Guanylate_cyc"/>
    <property type="match status" value="1"/>
</dbReference>
<dbReference type="EMBL" id="BLLA01000001">
    <property type="protein sequence ID" value="GFG96414.1"/>
    <property type="molecule type" value="Genomic_DNA"/>
</dbReference>
<evidence type="ECO:0000256" key="3">
    <source>
        <dbReference type="SAM" id="MobiDB-lite"/>
    </source>
</evidence>
<dbReference type="SMART" id="SM00044">
    <property type="entry name" value="CYCc"/>
    <property type="match status" value="1"/>
</dbReference>
<accession>A0A7I9Z647</accession>
<feature type="domain" description="Guanylate cyclase" evidence="5">
    <location>
        <begin position="555"/>
        <end position="682"/>
    </location>
</feature>
<dbReference type="AlphaFoldDB" id="A0A7I9Z647"/>
<keyword evidence="1 4" id="KW-0812">Transmembrane</keyword>
<dbReference type="GO" id="GO:0009190">
    <property type="term" value="P:cyclic nucleotide biosynthetic process"/>
    <property type="evidence" value="ECO:0007669"/>
    <property type="project" value="InterPro"/>
</dbReference>
<dbReference type="CDD" id="cd06225">
    <property type="entry name" value="HAMP"/>
    <property type="match status" value="1"/>
</dbReference>
<dbReference type="PROSITE" id="PS50125">
    <property type="entry name" value="GUANYLATE_CYCLASE_2"/>
    <property type="match status" value="1"/>
</dbReference>
<evidence type="ECO:0000256" key="1">
    <source>
        <dbReference type="ARBA" id="ARBA00022692"/>
    </source>
</evidence>
<dbReference type="SMART" id="SM00304">
    <property type="entry name" value="HAMP"/>
    <property type="match status" value="1"/>
</dbReference>
<dbReference type="PROSITE" id="PS50885">
    <property type="entry name" value="HAMP"/>
    <property type="match status" value="1"/>
</dbReference>
<evidence type="ECO:0000259" key="6">
    <source>
        <dbReference type="PROSITE" id="PS50885"/>
    </source>
</evidence>
<keyword evidence="4" id="KW-0472">Membrane</keyword>
<dbReference type="Pfam" id="PF00672">
    <property type="entry name" value="HAMP"/>
    <property type="match status" value="1"/>
</dbReference>
<dbReference type="PANTHER" id="PTHR45655:SF13">
    <property type="entry name" value="SOLUBLE GUANYLATE CYCLASE GCY-32-RELATED"/>
    <property type="match status" value="1"/>
</dbReference>
<feature type="region of interest" description="Disordered" evidence="3">
    <location>
        <begin position="1"/>
        <end position="20"/>
    </location>
</feature>
<evidence type="ECO:0000313" key="8">
    <source>
        <dbReference type="Proteomes" id="UP000465301"/>
    </source>
</evidence>
<comment type="caution">
    <text evidence="7">The sequence shown here is derived from an EMBL/GenBank/DDBJ whole genome shotgun (WGS) entry which is preliminary data.</text>
</comment>
<keyword evidence="8" id="KW-1185">Reference proteome</keyword>
<dbReference type="GO" id="GO:0016020">
    <property type="term" value="C:membrane"/>
    <property type="evidence" value="ECO:0007669"/>
    <property type="project" value="InterPro"/>
</dbReference>
<dbReference type="Gene3D" id="6.10.340.10">
    <property type="match status" value="1"/>
</dbReference>
<name>A0A7I9Z647_9MYCO</name>
<dbReference type="Proteomes" id="UP000465301">
    <property type="component" value="Unassembled WGS sequence"/>
</dbReference>
<dbReference type="SUPFAM" id="SSF158472">
    <property type="entry name" value="HAMP domain-like"/>
    <property type="match status" value="1"/>
</dbReference>
<gene>
    <name evidence="7" type="ORF">MTIM_22930</name>
</gene>
<dbReference type="SUPFAM" id="SSF55073">
    <property type="entry name" value="Nucleotide cyclase"/>
    <property type="match status" value="1"/>
</dbReference>